<proteinExistence type="predicted"/>
<dbReference type="AlphaFoldDB" id="A0A0K2U7W7"/>
<evidence type="ECO:0000313" key="1">
    <source>
        <dbReference type="EMBL" id="CDW33801.1"/>
    </source>
</evidence>
<protein>
    <submittedName>
        <fullName evidence="1">Uncharacterized protein</fullName>
    </submittedName>
</protein>
<organism evidence="1">
    <name type="scientific">Lepeophtheirus salmonis</name>
    <name type="common">Salmon louse</name>
    <name type="synonym">Caligus salmonis</name>
    <dbReference type="NCBI Taxonomy" id="72036"/>
    <lineage>
        <taxon>Eukaryota</taxon>
        <taxon>Metazoa</taxon>
        <taxon>Ecdysozoa</taxon>
        <taxon>Arthropoda</taxon>
        <taxon>Crustacea</taxon>
        <taxon>Multicrustacea</taxon>
        <taxon>Hexanauplia</taxon>
        <taxon>Copepoda</taxon>
        <taxon>Siphonostomatoida</taxon>
        <taxon>Caligidae</taxon>
        <taxon>Lepeophtheirus</taxon>
    </lineage>
</organism>
<name>A0A0K2U7W7_LEPSM</name>
<reference evidence="1" key="1">
    <citation type="submission" date="2014-05" db="EMBL/GenBank/DDBJ databases">
        <authorList>
            <person name="Chronopoulou M."/>
        </authorList>
    </citation>
    <scope>NUCLEOTIDE SEQUENCE</scope>
    <source>
        <tissue evidence="1">Whole organism</tissue>
    </source>
</reference>
<sequence>IKLRSYPFEKILTISFLYVLANFLHKKEHAKFCRLTHFFTFEAKKKRSQFRVSRNNH</sequence>
<dbReference type="EMBL" id="HACA01016440">
    <property type="protein sequence ID" value="CDW33801.1"/>
    <property type="molecule type" value="Transcribed_RNA"/>
</dbReference>
<accession>A0A0K2U7W7</accession>
<feature type="non-terminal residue" evidence="1">
    <location>
        <position position="1"/>
    </location>
</feature>